<dbReference type="Pfam" id="PF03931">
    <property type="entry name" value="Skp1_POZ"/>
    <property type="match status" value="1"/>
</dbReference>
<evidence type="ECO:0008006" key="8">
    <source>
        <dbReference type="Google" id="ProtNLM"/>
    </source>
</evidence>
<sequence length="217" mass="24389">MANNNNSKGNEEVLKKLTIQEFSEGGDLMFNPLKKKVSHGGSSSSSSSKGKAVVMMMEETQVAASVMKKVIKLKSLDGCTFEVEEDVMLQSSETIKHMIEEGCAKDEIPLHNVTGYVLGKVIDYCKKHYNKMSSDEEEEVKNWNAEFIDVDQPTLYDLIMAADYLSVKGLVDLAAQKVADMIKGKNVDEIHEMFNIQSDFSPEEEEIIRKENTWSFD</sequence>
<keyword evidence="7" id="KW-1185">Reference proteome</keyword>
<evidence type="ECO:0000313" key="7">
    <source>
        <dbReference type="Proteomes" id="UP000230069"/>
    </source>
</evidence>
<comment type="pathway">
    <text evidence="1">Protein modification; protein ubiquitination.</text>
</comment>
<dbReference type="SMART" id="SM00512">
    <property type="entry name" value="Skp1"/>
    <property type="match status" value="1"/>
</dbReference>
<dbReference type="InterPro" id="IPR036296">
    <property type="entry name" value="SKP1-like_dim_sf"/>
</dbReference>
<dbReference type="CDD" id="cd18322">
    <property type="entry name" value="BTB_POZ_SKP1"/>
    <property type="match status" value="1"/>
</dbReference>
<dbReference type="InterPro" id="IPR016072">
    <property type="entry name" value="Skp1_comp_dimer"/>
</dbReference>
<evidence type="ECO:0000256" key="3">
    <source>
        <dbReference type="ARBA" id="ARBA00022786"/>
    </source>
</evidence>
<evidence type="ECO:0000313" key="6">
    <source>
        <dbReference type="EMBL" id="PIA62086.1"/>
    </source>
</evidence>
<feature type="domain" description="SKP1 component POZ" evidence="5">
    <location>
        <begin position="69"/>
        <end position="129"/>
    </location>
</feature>
<dbReference type="EMBL" id="KZ305019">
    <property type="protein sequence ID" value="PIA62086.1"/>
    <property type="molecule type" value="Genomic_DNA"/>
</dbReference>
<dbReference type="UniPathway" id="UPA00143"/>
<dbReference type="Pfam" id="PF01466">
    <property type="entry name" value="Skp1"/>
    <property type="match status" value="1"/>
</dbReference>
<dbReference type="FunFam" id="3.30.710.10:FF:000026">
    <property type="entry name" value="E3 ubiquitin ligase complex SCF subunit"/>
    <property type="match status" value="1"/>
</dbReference>
<evidence type="ECO:0000259" key="5">
    <source>
        <dbReference type="Pfam" id="PF03931"/>
    </source>
</evidence>
<dbReference type="SUPFAM" id="SSF54695">
    <property type="entry name" value="POZ domain"/>
    <property type="match status" value="1"/>
</dbReference>
<reference evidence="6 7" key="1">
    <citation type="submission" date="2017-09" db="EMBL/GenBank/DDBJ databases">
        <title>WGS assembly of Aquilegia coerulea Goldsmith.</title>
        <authorList>
            <person name="Hodges S."/>
            <person name="Kramer E."/>
            <person name="Nordborg M."/>
            <person name="Tomkins J."/>
            <person name="Borevitz J."/>
            <person name="Derieg N."/>
            <person name="Yan J."/>
            <person name="Mihaltcheva S."/>
            <person name="Hayes R.D."/>
            <person name="Rokhsar D."/>
        </authorList>
    </citation>
    <scope>NUCLEOTIDE SEQUENCE [LARGE SCALE GENOMIC DNA]</scope>
    <source>
        <strain evidence="7">cv. Goldsmith</strain>
    </source>
</reference>
<keyword evidence="3" id="KW-0833">Ubl conjugation pathway</keyword>
<dbReference type="PANTHER" id="PTHR11165">
    <property type="entry name" value="SKP1"/>
    <property type="match status" value="1"/>
</dbReference>
<dbReference type="GO" id="GO:0009867">
    <property type="term" value="P:jasmonic acid mediated signaling pathway"/>
    <property type="evidence" value="ECO:0007669"/>
    <property type="project" value="UniProtKB-ARBA"/>
</dbReference>
<evidence type="ECO:0000256" key="1">
    <source>
        <dbReference type="ARBA" id="ARBA00004906"/>
    </source>
</evidence>
<proteinExistence type="inferred from homology"/>
<dbReference type="GO" id="GO:0016567">
    <property type="term" value="P:protein ubiquitination"/>
    <property type="evidence" value="ECO:0007669"/>
    <property type="project" value="UniProtKB-UniPathway"/>
</dbReference>
<organism evidence="6 7">
    <name type="scientific">Aquilegia coerulea</name>
    <name type="common">Rocky mountain columbine</name>
    <dbReference type="NCBI Taxonomy" id="218851"/>
    <lineage>
        <taxon>Eukaryota</taxon>
        <taxon>Viridiplantae</taxon>
        <taxon>Streptophyta</taxon>
        <taxon>Embryophyta</taxon>
        <taxon>Tracheophyta</taxon>
        <taxon>Spermatophyta</taxon>
        <taxon>Magnoliopsida</taxon>
        <taxon>Ranunculales</taxon>
        <taxon>Ranunculaceae</taxon>
        <taxon>Thalictroideae</taxon>
        <taxon>Aquilegia</taxon>
    </lineage>
</organism>
<gene>
    <name evidence="6" type="ORF">AQUCO_00200228v1</name>
</gene>
<dbReference type="GO" id="GO:0006511">
    <property type="term" value="P:ubiquitin-dependent protein catabolic process"/>
    <property type="evidence" value="ECO:0007669"/>
    <property type="project" value="InterPro"/>
</dbReference>
<dbReference type="Gene3D" id="3.30.710.10">
    <property type="entry name" value="Potassium Channel Kv1.1, Chain A"/>
    <property type="match status" value="1"/>
</dbReference>
<dbReference type="InParanoid" id="A0A2G5F297"/>
<dbReference type="STRING" id="218851.A0A2G5F297"/>
<comment type="similarity">
    <text evidence="2">Belongs to the SKP1 family.</text>
</comment>
<protein>
    <recommendedName>
        <fullName evidence="8">SKP1-like protein</fullName>
    </recommendedName>
</protein>
<dbReference type="SUPFAM" id="SSF81382">
    <property type="entry name" value="Skp1 dimerisation domain-like"/>
    <property type="match status" value="1"/>
</dbReference>
<dbReference type="InterPro" id="IPR016897">
    <property type="entry name" value="SKP1"/>
</dbReference>
<evidence type="ECO:0000256" key="2">
    <source>
        <dbReference type="ARBA" id="ARBA00009993"/>
    </source>
</evidence>
<dbReference type="AlphaFoldDB" id="A0A2G5F297"/>
<name>A0A2G5F297_AQUCA</name>
<feature type="domain" description="SKP1 component dimerisation" evidence="4">
    <location>
        <begin position="168"/>
        <end position="214"/>
    </location>
</feature>
<dbReference type="InterPro" id="IPR016073">
    <property type="entry name" value="Skp1_comp_POZ"/>
</dbReference>
<dbReference type="Proteomes" id="UP000230069">
    <property type="component" value="Unassembled WGS sequence"/>
</dbReference>
<dbReference type="OrthoDB" id="7827685at2759"/>
<dbReference type="InterPro" id="IPR001232">
    <property type="entry name" value="SKP1-like"/>
</dbReference>
<accession>A0A2G5F297</accession>
<evidence type="ECO:0000259" key="4">
    <source>
        <dbReference type="Pfam" id="PF01466"/>
    </source>
</evidence>
<dbReference type="InterPro" id="IPR011333">
    <property type="entry name" value="SKP1/BTB/POZ_sf"/>
</dbReference>